<dbReference type="Gene3D" id="1.20.120.1900">
    <property type="entry name" value="Gamma-tubulin complex, C-terminal domain"/>
    <property type="match status" value="1"/>
</dbReference>
<keyword evidence="3 5" id="KW-0493">Microtubule</keyword>
<dbReference type="InterPro" id="IPR042241">
    <property type="entry name" value="GCP_C_sf"/>
</dbReference>
<dbReference type="EMBL" id="MU839000">
    <property type="protein sequence ID" value="KAK1770308.1"/>
    <property type="molecule type" value="Genomic_DNA"/>
</dbReference>
<name>A0AAJ0FPI8_9PEZI</name>
<evidence type="ECO:0000259" key="9">
    <source>
        <dbReference type="Pfam" id="PF17681"/>
    </source>
</evidence>
<dbReference type="Pfam" id="PF17681">
    <property type="entry name" value="GCP_N_terminal"/>
    <property type="match status" value="1"/>
</dbReference>
<evidence type="ECO:0000313" key="10">
    <source>
        <dbReference type="EMBL" id="KAK1770308.1"/>
    </source>
</evidence>
<gene>
    <name evidence="10" type="ORF">QBC33DRAFT_445643</name>
</gene>
<evidence type="ECO:0000256" key="4">
    <source>
        <dbReference type="ARBA" id="ARBA00023212"/>
    </source>
</evidence>
<dbReference type="InterPro" id="IPR032797">
    <property type="entry name" value="Mod21_N"/>
</dbReference>
<comment type="similarity">
    <text evidence="1 5">Belongs to the TUBGCP family.</text>
</comment>
<dbReference type="AlphaFoldDB" id="A0AAJ0FPI8"/>
<comment type="subcellular location">
    <subcellularLocation>
        <location evidence="5">Cytoplasm</location>
        <location evidence="5">Cytoskeleton</location>
        <location evidence="5">Microtubule organizing center</location>
    </subcellularLocation>
</comment>
<dbReference type="GO" id="GO:0051011">
    <property type="term" value="F:microtubule minus-end binding"/>
    <property type="evidence" value="ECO:0007669"/>
    <property type="project" value="TreeGrafter"/>
</dbReference>
<evidence type="ECO:0000313" key="11">
    <source>
        <dbReference type="Proteomes" id="UP001244011"/>
    </source>
</evidence>
<evidence type="ECO:0000256" key="6">
    <source>
        <dbReference type="SAM" id="MobiDB-lite"/>
    </source>
</evidence>
<evidence type="ECO:0000259" key="8">
    <source>
        <dbReference type="Pfam" id="PF14609"/>
    </source>
</evidence>
<dbReference type="GO" id="GO:0005816">
    <property type="term" value="C:spindle pole body"/>
    <property type="evidence" value="ECO:0007669"/>
    <property type="project" value="UniProtKB-ARBA"/>
</dbReference>
<accession>A0AAJ0FPI8</accession>
<dbReference type="Pfam" id="PF04130">
    <property type="entry name" value="GCP_C_terminal"/>
    <property type="match status" value="1"/>
</dbReference>
<protein>
    <recommendedName>
        <fullName evidence="5">Spindle pole body component</fullName>
    </recommendedName>
</protein>
<dbReference type="CDD" id="cd22572">
    <property type="entry name" value="GCP5_NTD"/>
    <property type="match status" value="1"/>
</dbReference>
<keyword evidence="2 5" id="KW-0963">Cytoplasm</keyword>
<feature type="domain" description="Gamma tubulin complex component protein N-terminal" evidence="9">
    <location>
        <begin position="232"/>
        <end position="538"/>
    </location>
</feature>
<evidence type="ECO:0000256" key="3">
    <source>
        <dbReference type="ARBA" id="ARBA00022701"/>
    </source>
</evidence>
<dbReference type="InterPro" id="IPR040457">
    <property type="entry name" value="GCP_C"/>
</dbReference>
<feature type="domain" description="Gamma-Tubulin ring complex non-core subunit mod21 N-terminal" evidence="8">
    <location>
        <begin position="66"/>
        <end position="157"/>
    </location>
</feature>
<reference evidence="10" key="1">
    <citation type="submission" date="2023-06" db="EMBL/GenBank/DDBJ databases">
        <title>Genome-scale phylogeny and comparative genomics of the fungal order Sordariales.</title>
        <authorList>
            <consortium name="Lawrence Berkeley National Laboratory"/>
            <person name="Hensen N."/>
            <person name="Bonometti L."/>
            <person name="Westerberg I."/>
            <person name="Brannstrom I.O."/>
            <person name="Guillou S."/>
            <person name="Cros-Aarteil S."/>
            <person name="Calhoun S."/>
            <person name="Haridas S."/>
            <person name="Kuo A."/>
            <person name="Mondo S."/>
            <person name="Pangilinan J."/>
            <person name="Riley R."/>
            <person name="Labutti K."/>
            <person name="Andreopoulos B."/>
            <person name="Lipzen A."/>
            <person name="Chen C."/>
            <person name="Yanf M."/>
            <person name="Daum C."/>
            <person name="Ng V."/>
            <person name="Clum A."/>
            <person name="Steindorff A."/>
            <person name="Ohm R."/>
            <person name="Martin F."/>
            <person name="Silar P."/>
            <person name="Natvig D."/>
            <person name="Lalanne C."/>
            <person name="Gautier V."/>
            <person name="Ament-Velasquez S.L."/>
            <person name="Kruys A."/>
            <person name="Hutchinson M.I."/>
            <person name="Powell A.J."/>
            <person name="Barry K."/>
            <person name="Miller A.N."/>
            <person name="Grigoriev I.V."/>
            <person name="Debuchy R."/>
            <person name="Gladieux P."/>
            <person name="Thoren M.H."/>
            <person name="Johannesson H."/>
        </authorList>
    </citation>
    <scope>NUCLEOTIDE SEQUENCE</scope>
    <source>
        <strain evidence="10">8032-3</strain>
    </source>
</reference>
<dbReference type="PANTHER" id="PTHR19302">
    <property type="entry name" value="GAMMA TUBULIN COMPLEX PROTEIN"/>
    <property type="match status" value="1"/>
</dbReference>
<evidence type="ECO:0000259" key="7">
    <source>
        <dbReference type="Pfam" id="PF04130"/>
    </source>
</evidence>
<dbReference type="GeneID" id="85307526"/>
<comment type="caution">
    <text evidence="10">The sequence shown here is derived from an EMBL/GenBank/DDBJ whole genome shotgun (WGS) entry which is preliminary data.</text>
</comment>
<dbReference type="GO" id="GO:0000922">
    <property type="term" value="C:spindle pole"/>
    <property type="evidence" value="ECO:0007669"/>
    <property type="project" value="InterPro"/>
</dbReference>
<dbReference type="RefSeq" id="XP_060286521.1">
    <property type="nucleotide sequence ID" value="XM_060424339.1"/>
</dbReference>
<feature type="domain" description="Gamma tubulin complex component C-terminal" evidence="7">
    <location>
        <begin position="544"/>
        <end position="828"/>
    </location>
</feature>
<dbReference type="PANTHER" id="PTHR19302:SF33">
    <property type="entry name" value="GAMMA-TUBULIN COMPLEX COMPONENT 5"/>
    <property type="match status" value="1"/>
</dbReference>
<dbReference type="GO" id="GO:0051321">
    <property type="term" value="P:meiotic cell cycle"/>
    <property type="evidence" value="ECO:0007669"/>
    <property type="project" value="TreeGrafter"/>
</dbReference>
<dbReference type="InterPro" id="IPR041470">
    <property type="entry name" value="GCP_N"/>
</dbReference>
<feature type="region of interest" description="Disordered" evidence="6">
    <location>
        <begin position="797"/>
        <end position="834"/>
    </location>
</feature>
<dbReference type="GO" id="GO:0051225">
    <property type="term" value="P:spindle assembly"/>
    <property type="evidence" value="ECO:0007669"/>
    <property type="project" value="TreeGrafter"/>
</dbReference>
<dbReference type="GO" id="GO:0000278">
    <property type="term" value="P:mitotic cell cycle"/>
    <property type="evidence" value="ECO:0007669"/>
    <property type="project" value="TreeGrafter"/>
</dbReference>
<sequence>MASLAELGALTDELVTVITSVSNSDRDKFNVYRESSLRSLRYHTHLRTNQFDVENQLIGLEERLRVQDREELADALRDRLVRLEAHTTKWTPEILHLLLELSDQPTQKTKLNDLYLLTQPDEAAQYRLTWGEIAKEDGWHDDRALWRNIDYADSSDDAEYIDAKSDTFTDSDSTSLSSPEIYQRTSQALLVNPESAATLQQVVDSQAWRYSAPPRDSNGRQHKTSISDYQMLREVLFMLSGLPTTLFDSSCRPVLSYQLSNISWDSFRALITSFSEWGRSLQPLRAFSARAQDVPLMQVFRDTVQKGLHSFDERISDIQARLVVLHEDVVVSVIDVQAELKPSLVPLFALANIVRQVEEEKYAHPFRFLELLFDAAGAAQFEGNEAIYRQLGAMFFDCFHVYLHPIRLWMEDGRLIPGDRTFFVSQSATNVPLSQIWHGQFKLRRTQSGVLHAPRFLQPAAKRIFTTGKSINVLKHLSRHELAREQWTAVEPSLDFASVCGVDMGLAPFPELFNRAFDLWIQSKHHTTSATLRQVLFESCGLSTALDSLQHIYLGSDGSITDAFTVPLFKHLDTLSPSWRDHFTLTEIAQEAFSSCVDSYRLLAKADPRGLVHSGIASRSSVRVSLPAIRLTYRLNWSVQLVVSESGIAGYQRVFTFLLQLRRGTYVLRKHWGSHTSASVAHAGEAHRFYWLIRTKLLWFCETVATYLTTIVLAPSINAMREGLRNAVDVDDMISVHSTFVNRVTEELCLGAKLNPLRDCILDVLDLAIKLKDVHRAEVAKEAEEFQEISRLSVMSSPLKTPRSRKNAPRRGPYVGRDDDRGEAGSDSDDILNNSLAGTDRPYLEVLGGIHADYEKHLRFISGGLRGVARATRDPAAGKWDILADMLEMGIRDQR</sequence>
<dbReference type="InterPro" id="IPR007259">
    <property type="entry name" value="GCP"/>
</dbReference>
<keyword evidence="4 5" id="KW-0206">Cytoskeleton</keyword>
<dbReference type="Pfam" id="PF14609">
    <property type="entry name" value="GCP5-Mod21_N"/>
    <property type="match status" value="1"/>
</dbReference>
<evidence type="ECO:0000256" key="5">
    <source>
        <dbReference type="RuleBase" id="RU363050"/>
    </source>
</evidence>
<dbReference type="GO" id="GO:0043015">
    <property type="term" value="F:gamma-tubulin binding"/>
    <property type="evidence" value="ECO:0007669"/>
    <property type="project" value="InterPro"/>
</dbReference>
<dbReference type="InterPro" id="IPR059169">
    <property type="entry name" value="GCP5_N_ext"/>
</dbReference>
<proteinExistence type="inferred from homology"/>
<dbReference type="GO" id="GO:0000930">
    <property type="term" value="C:gamma-tubulin complex"/>
    <property type="evidence" value="ECO:0007669"/>
    <property type="project" value="TreeGrafter"/>
</dbReference>
<evidence type="ECO:0000256" key="2">
    <source>
        <dbReference type="ARBA" id="ARBA00022490"/>
    </source>
</evidence>
<evidence type="ECO:0000256" key="1">
    <source>
        <dbReference type="ARBA" id="ARBA00010337"/>
    </source>
</evidence>
<dbReference type="GO" id="GO:0007020">
    <property type="term" value="P:microtubule nucleation"/>
    <property type="evidence" value="ECO:0007669"/>
    <property type="project" value="InterPro"/>
</dbReference>
<dbReference type="Proteomes" id="UP001244011">
    <property type="component" value="Unassembled WGS sequence"/>
</dbReference>
<dbReference type="GO" id="GO:0031122">
    <property type="term" value="P:cytoplasmic microtubule organization"/>
    <property type="evidence" value="ECO:0007669"/>
    <property type="project" value="TreeGrafter"/>
</dbReference>
<keyword evidence="11" id="KW-1185">Reference proteome</keyword>
<organism evidence="10 11">
    <name type="scientific">Phialemonium atrogriseum</name>
    <dbReference type="NCBI Taxonomy" id="1093897"/>
    <lineage>
        <taxon>Eukaryota</taxon>
        <taxon>Fungi</taxon>
        <taxon>Dikarya</taxon>
        <taxon>Ascomycota</taxon>
        <taxon>Pezizomycotina</taxon>
        <taxon>Sordariomycetes</taxon>
        <taxon>Sordariomycetidae</taxon>
        <taxon>Cephalothecales</taxon>
        <taxon>Cephalothecaceae</taxon>
        <taxon>Phialemonium</taxon>
    </lineage>
</organism>
<dbReference type="GO" id="GO:0005874">
    <property type="term" value="C:microtubule"/>
    <property type="evidence" value="ECO:0007669"/>
    <property type="project" value="UniProtKB-KW"/>
</dbReference>